<dbReference type="GO" id="GO:0005975">
    <property type="term" value="P:carbohydrate metabolic process"/>
    <property type="evidence" value="ECO:0007669"/>
    <property type="project" value="InterPro"/>
</dbReference>
<evidence type="ECO:0000256" key="1">
    <source>
        <dbReference type="ARBA" id="ARBA00001946"/>
    </source>
</evidence>
<dbReference type="Gene3D" id="3.40.120.10">
    <property type="entry name" value="Alpha-D-Glucose-1,6-Bisphosphate, subunit A, domain 3"/>
    <property type="match status" value="3"/>
</dbReference>
<dbReference type="GO" id="GO:0004615">
    <property type="term" value="F:phosphomannomutase activity"/>
    <property type="evidence" value="ECO:0007669"/>
    <property type="project" value="TreeGrafter"/>
</dbReference>
<dbReference type="AlphaFoldDB" id="A0AAE6IRY7"/>
<dbReference type="PANTHER" id="PTHR42946">
    <property type="entry name" value="PHOSPHOHEXOSE MUTASE"/>
    <property type="match status" value="1"/>
</dbReference>
<comment type="cofactor">
    <cofactor evidence="1">
        <name>Mg(2+)</name>
        <dbReference type="ChEBI" id="CHEBI:18420"/>
    </cofactor>
</comment>
<gene>
    <name evidence="5" type="ORF">FUT82_03595</name>
</gene>
<dbReference type="EMBL" id="CP042817">
    <property type="protein sequence ID" value="QEJ97158.1"/>
    <property type="molecule type" value="Genomic_DNA"/>
</dbReference>
<dbReference type="InterPro" id="IPR005844">
    <property type="entry name" value="A-D-PHexomutase_a/b/a-I"/>
</dbReference>
<feature type="domain" description="Alpha-D-phosphohexomutase alpha/beta/alpha" evidence="4">
    <location>
        <begin position="57"/>
        <end position="165"/>
    </location>
</feature>
<dbReference type="SUPFAM" id="SSF53738">
    <property type="entry name" value="Phosphoglucomutase, first 3 domains"/>
    <property type="match status" value="1"/>
</dbReference>
<evidence type="ECO:0000313" key="5">
    <source>
        <dbReference type="EMBL" id="QEJ97158.1"/>
    </source>
</evidence>
<protein>
    <submittedName>
        <fullName evidence="5">Phosphoglucomutase</fullName>
    </submittedName>
</protein>
<evidence type="ECO:0000256" key="3">
    <source>
        <dbReference type="ARBA" id="ARBA00022553"/>
    </source>
</evidence>
<reference evidence="5 6" key="1">
    <citation type="submission" date="2019-08" db="EMBL/GenBank/DDBJ databases">
        <authorList>
            <person name="Kuhnert P."/>
        </authorList>
    </citation>
    <scope>NUCLEOTIDE SEQUENCE [LARGE SCALE GENOMIC DNA]</scope>
    <source>
        <strain evidence="5 6">B36.5</strain>
    </source>
</reference>
<dbReference type="InterPro" id="IPR050060">
    <property type="entry name" value="Phosphoglucosamine_mutase"/>
</dbReference>
<proteinExistence type="inferred from homology"/>
<dbReference type="PANTHER" id="PTHR42946:SF1">
    <property type="entry name" value="PHOSPHOGLUCOMUTASE (ALPHA-D-GLUCOSE-1,6-BISPHOSPHATE-DEPENDENT)"/>
    <property type="match status" value="1"/>
</dbReference>
<sequence length="626" mass="68768">MEILQIKQLVSEDVFQKQLEKAFSELILSASGWRKVFAQSGNEEDSTESITAADAIITVHAAMSFAQFLRQHEPAAKHLVVGRDSRPTGKIIAALFVAVLLAEGFEVVHIGIAAAPEIMSYARTKDAFVYVSASHNPIGHNGLKFGLNTGGVLAAEQSAVMIQTFKQACAANNAVQTARNILQKIDEKKLQAVFSHTEQVKQESLAEYTAFSKEVIAGSADKNIQNDFFHLCKRAAKDADRAGQPFALLADFNGSARAASIDRSFFEAIGIELFSIAEKAGDIRHRIVPEGESLIPCAEQLEKYIKTGSSAAEKHIILGYMPDCDGDRGNIVYFDQEAQKVVIPEAQSVFALCVMAELAHIRLTEDAANASPAKLAIAVNGPTSLRIDEIAAVFHVEVFRAEVGEANAVNLARNLREKGYTVRILGEGSNGGNITHPAAVRDPINTIFAILKLLLLRGDEGKKGLFEFWCSCAGKQYKQDFALADIFASLPEYSTTPANEQRALLKIKTDDHGLLKKRYQKLFEQYWKEKKEDFKTTFGIDSYRAIITNGTIEKKDVSDFSLSGKGGLKIQFYNEKKEPIAFIWMRGSGTEPVFRILADVKGENRETEAELLKLQADLVLQADQTG</sequence>
<evidence type="ECO:0000259" key="4">
    <source>
        <dbReference type="Pfam" id="PF02878"/>
    </source>
</evidence>
<name>A0AAE6IRY7_TREPH</name>
<evidence type="ECO:0000256" key="2">
    <source>
        <dbReference type="ARBA" id="ARBA00010231"/>
    </source>
</evidence>
<dbReference type="Proteomes" id="UP000323594">
    <property type="component" value="Chromosome"/>
</dbReference>
<evidence type="ECO:0000313" key="6">
    <source>
        <dbReference type="Proteomes" id="UP000323594"/>
    </source>
</evidence>
<organism evidence="5 6">
    <name type="scientific">Treponema phagedenis</name>
    <dbReference type="NCBI Taxonomy" id="162"/>
    <lineage>
        <taxon>Bacteria</taxon>
        <taxon>Pseudomonadati</taxon>
        <taxon>Spirochaetota</taxon>
        <taxon>Spirochaetia</taxon>
        <taxon>Spirochaetales</taxon>
        <taxon>Treponemataceae</taxon>
        <taxon>Treponema</taxon>
    </lineage>
</organism>
<dbReference type="RefSeq" id="WP_024752951.1">
    <property type="nucleotide sequence ID" value="NZ_CP027018.1"/>
</dbReference>
<accession>A0AAE6IRY7</accession>
<comment type="similarity">
    <text evidence="2">Belongs to the phosphohexose mutase family.</text>
</comment>
<dbReference type="Pfam" id="PF02878">
    <property type="entry name" value="PGM_PMM_I"/>
    <property type="match status" value="1"/>
</dbReference>
<dbReference type="GeneID" id="57751983"/>
<dbReference type="InterPro" id="IPR016055">
    <property type="entry name" value="A-D-PHexomutase_a/b/a-I/II/III"/>
</dbReference>
<keyword evidence="3" id="KW-0597">Phosphoprotein</keyword>